<evidence type="ECO:0000256" key="1">
    <source>
        <dbReference type="SAM" id="SignalP"/>
    </source>
</evidence>
<dbReference type="AlphaFoldDB" id="G3IMY8"/>
<dbReference type="SMART" id="SM00368">
    <property type="entry name" value="LRR_RI"/>
    <property type="match status" value="2"/>
</dbReference>
<dbReference type="PANTHER" id="PTHR45690">
    <property type="entry name" value="NACHT, LRR AND PYD DOMAINS-CONTAINING PROTEIN 12"/>
    <property type="match status" value="1"/>
</dbReference>
<evidence type="ECO:0000313" key="3">
    <source>
        <dbReference type="Proteomes" id="UP000001075"/>
    </source>
</evidence>
<gene>
    <name evidence="2" type="ORF">I79_025295</name>
</gene>
<protein>
    <submittedName>
        <fullName evidence="2">NACHT, LRR and PYD domains-containing protein 12</fullName>
    </submittedName>
</protein>
<dbReference type="InterPro" id="IPR050637">
    <property type="entry name" value="NLRP_innate_immun_reg"/>
</dbReference>
<dbReference type="SUPFAM" id="SSF52047">
    <property type="entry name" value="RNI-like"/>
    <property type="match status" value="1"/>
</dbReference>
<dbReference type="STRING" id="10029.G3IMY8"/>
<name>G3IMY8_CRIGR</name>
<dbReference type="GO" id="GO:0043124">
    <property type="term" value="P:negative regulation of canonical NF-kappaB signal transduction"/>
    <property type="evidence" value="ECO:0007669"/>
    <property type="project" value="TreeGrafter"/>
</dbReference>
<feature type="chain" id="PRO_5003445742" evidence="1">
    <location>
        <begin position="19"/>
        <end position="91"/>
    </location>
</feature>
<reference evidence="3" key="1">
    <citation type="journal article" date="2011" name="Nat. Biotechnol.">
        <title>The genomic sequence of the Chinese hamster ovary (CHO)-K1 cell line.</title>
        <authorList>
            <person name="Xu X."/>
            <person name="Nagarajan H."/>
            <person name="Lewis N.E."/>
            <person name="Pan S."/>
            <person name="Cai Z."/>
            <person name="Liu X."/>
            <person name="Chen W."/>
            <person name="Xie M."/>
            <person name="Wang W."/>
            <person name="Hammond S."/>
            <person name="Andersen M.R."/>
            <person name="Neff N."/>
            <person name="Passarelli B."/>
            <person name="Koh W."/>
            <person name="Fan H.C."/>
            <person name="Wang J."/>
            <person name="Gui Y."/>
            <person name="Lee K.H."/>
            <person name="Betenbaugh M.J."/>
            <person name="Quake S.R."/>
            <person name="Famili I."/>
            <person name="Palsson B.O."/>
            <person name="Wang J."/>
        </authorList>
    </citation>
    <scope>NUCLEOTIDE SEQUENCE [LARGE SCALE GENOMIC DNA]</scope>
    <source>
        <strain evidence="3">CHO K1 cell line</strain>
    </source>
</reference>
<evidence type="ECO:0000313" key="2">
    <source>
        <dbReference type="EMBL" id="EGV98575.1"/>
    </source>
</evidence>
<dbReference type="GO" id="GO:0071345">
    <property type="term" value="P:cellular response to cytokine stimulus"/>
    <property type="evidence" value="ECO:0007669"/>
    <property type="project" value="TreeGrafter"/>
</dbReference>
<accession>G3IMY8</accession>
<dbReference type="Proteomes" id="UP000001075">
    <property type="component" value="Unassembled WGS sequence"/>
</dbReference>
<keyword evidence="1" id="KW-0732">Signal</keyword>
<dbReference type="GO" id="GO:0005737">
    <property type="term" value="C:cytoplasm"/>
    <property type="evidence" value="ECO:0007669"/>
    <property type="project" value="TreeGrafter"/>
</dbReference>
<dbReference type="InParanoid" id="G3IMY8"/>
<dbReference type="PANTHER" id="PTHR45690:SF11">
    <property type="entry name" value="NACHT, LRR AND PYD DOMAINS-CONTAINING PROTEIN 12"/>
    <property type="match status" value="1"/>
</dbReference>
<dbReference type="Gene3D" id="3.80.10.10">
    <property type="entry name" value="Ribonuclease Inhibitor"/>
    <property type="match status" value="1"/>
</dbReference>
<dbReference type="GO" id="GO:0050728">
    <property type="term" value="P:negative regulation of inflammatory response"/>
    <property type="evidence" value="ECO:0007669"/>
    <property type="project" value="TreeGrafter"/>
</dbReference>
<sequence>MFTGWLLHRLKICHLSQAACEDLASSLKLNQTLTEVDPGLNDLVDPGVILLCEGLRHPDCKLQTLWLDSCGLTAKACEDLSSILQINQTLN</sequence>
<dbReference type="EMBL" id="JH005201">
    <property type="protein sequence ID" value="EGV98575.1"/>
    <property type="molecule type" value="Genomic_DNA"/>
</dbReference>
<organism evidence="2 3">
    <name type="scientific">Cricetulus griseus</name>
    <name type="common">Chinese hamster</name>
    <name type="synonym">Cricetulus barabensis griseus</name>
    <dbReference type="NCBI Taxonomy" id="10029"/>
    <lineage>
        <taxon>Eukaryota</taxon>
        <taxon>Metazoa</taxon>
        <taxon>Chordata</taxon>
        <taxon>Craniata</taxon>
        <taxon>Vertebrata</taxon>
        <taxon>Euteleostomi</taxon>
        <taxon>Mammalia</taxon>
        <taxon>Eutheria</taxon>
        <taxon>Euarchontoglires</taxon>
        <taxon>Glires</taxon>
        <taxon>Rodentia</taxon>
        <taxon>Myomorpha</taxon>
        <taxon>Muroidea</taxon>
        <taxon>Cricetidae</taxon>
        <taxon>Cricetinae</taxon>
        <taxon>Cricetulus</taxon>
    </lineage>
</organism>
<feature type="signal peptide" evidence="1">
    <location>
        <begin position="1"/>
        <end position="18"/>
    </location>
</feature>
<proteinExistence type="predicted"/>
<dbReference type="GO" id="GO:0045345">
    <property type="term" value="P:positive regulation of MHC class I biosynthetic process"/>
    <property type="evidence" value="ECO:0007669"/>
    <property type="project" value="TreeGrafter"/>
</dbReference>
<dbReference type="InterPro" id="IPR032675">
    <property type="entry name" value="LRR_dom_sf"/>
</dbReference>